<feature type="region of interest" description="Disordered" evidence="4">
    <location>
        <begin position="407"/>
        <end position="463"/>
    </location>
</feature>
<dbReference type="SMART" id="SM00364">
    <property type="entry name" value="LRR_BAC"/>
    <property type="match status" value="4"/>
</dbReference>
<name>A0A7K5XIY9_9CHAR</name>
<evidence type="ECO:0000256" key="2">
    <source>
        <dbReference type="ARBA" id="ARBA00022737"/>
    </source>
</evidence>
<dbReference type="FunFam" id="1.10.418.10:FF:000021">
    <property type="entry name" value="Leucine-rich repeat and calponin homology domain-containing protein 1 isoform 3"/>
    <property type="match status" value="1"/>
</dbReference>
<dbReference type="PROSITE" id="PS50021">
    <property type="entry name" value="CH"/>
    <property type="match status" value="1"/>
</dbReference>
<dbReference type="InterPro" id="IPR001715">
    <property type="entry name" value="CH_dom"/>
</dbReference>
<feature type="coiled-coil region" evidence="3">
    <location>
        <begin position="552"/>
        <end position="579"/>
    </location>
</feature>
<dbReference type="FunFam" id="3.80.10.10:FF:000067">
    <property type="entry name" value="Leucine-rich repeat and calponin homology domain-containing protein 4 isoform 1"/>
    <property type="match status" value="1"/>
</dbReference>
<dbReference type="Gene3D" id="1.10.418.10">
    <property type="entry name" value="Calponin-like domain"/>
    <property type="match status" value="1"/>
</dbReference>
<dbReference type="SUPFAM" id="SSF52058">
    <property type="entry name" value="L domain-like"/>
    <property type="match status" value="1"/>
</dbReference>
<dbReference type="SUPFAM" id="SSF47576">
    <property type="entry name" value="Calponin-homology domain, CH-domain"/>
    <property type="match status" value="1"/>
</dbReference>
<feature type="domain" description="Calponin-homology (CH)" evidence="5">
    <location>
        <begin position="559"/>
        <end position="672"/>
    </location>
</feature>
<evidence type="ECO:0000313" key="6">
    <source>
        <dbReference type="EMBL" id="NWU52932.1"/>
    </source>
</evidence>
<proteinExistence type="predicted"/>
<dbReference type="InterPro" id="IPR032675">
    <property type="entry name" value="LRR_dom_sf"/>
</dbReference>
<dbReference type="GO" id="GO:0005737">
    <property type="term" value="C:cytoplasm"/>
    <property type="evidence" value="ECO:0007669"/>
    <property type="project" value="TreeGrafter"/>
</dbReference>
<feature type="compositionally biased region" description="Basic and acidic residues" evidence="4">
    <location>
        <begin position="447"/>
        <end position="457"/>
    </location>
</feature>
<protein>
    <submittedName>
        <fullName evidence="6">LRCH2 protein</fullName>
    </submittedName>
</protein>
<dbReference type="CDD" id="cd21271">
    <property type="entry name" value="CH_LRCH2"/>
    <property type="match status" value="1"/>
</dbReference>
<dbReference type="InterPro" id="IPR036872">
    <property type="entry name" value="CH_dom_sf"/>
</dbReference>
<dbReference type="Pfam" id="PF00307">
    <property type="entry name" value="CH"/>
    <property type="match status" value="1"/>
</dbReference>
<feature type="non-terminal residue" evidence="6">
    <location>
        <position position="682"/>
    </location>
</feature>
<dbReference type="SMART" id="SM00369">
    <property type="entry name" value="LRR_TYP"/>
    <property type="match status" value="5"/>
</dbReference>
<feature type="region of interest" description="Disordered" evidence="4">
    <location>
        <begin position="201"/>
        <end position="266"/>
    </location>
</feature>
<evidence type="ECO:0000313" key="7">
    <source>
        <dbReference type="Proteomes" id="UP000586671"/>
    </source>
</evidence>
<keyword evidence="1" id="KW-0433">Leucine-rich repeat</keyword>
<dbReference type="PROSITE" id="PS51450">
    <property type="entry name" value="LRR"/>
    <property type="match status" value="1"/>
</dbReference>
<feature type="compositionally biased region" description="Basic and acidic residues" evidence="4">
    <location>
        <begin position="420"/>
        <end position="429"/>
    </location>
</feature>
<dbReference type="Gene3D" id="3.80.10.10">
    <property type="entry name" value="Ribonuclease Inhibitor"/>
    <property type="match status" value="2"/>
</dbReference>
<feature type="compositionally biased region" description="Polar residues" evidence="4">
    <location>
        <begin position="435"/>
        <end position="446"/>
    </location>
</feature>
<dbReference type="InterPro" id="IPR001611">
    <property type="entry name" value="Leu-rich_rpt"/>
</dbReference>
<feature type="region of interest" description="Disordered" evidence="4">
    <location>
        <begin position="482"/>
        <end position="541"/>
    </location>
</feature>
<keyword evidence="3" id="KW-0175">Coiled coil</keyword>
<dbReference type="SMART" id="SM00033">
    <property type="entry name" value="CH"/>
    <property type="match status" value="1"/>
</dbReference>
<dbReference type="PANTHER" id="PTHR48051:SF14">
    <property type="entry name" value="LEUCINE-RICH REPEAT AND CALPONIN HOMOLOGY DOMAIN-CONTAINING PROTEIN 2 ISOFORM X1"/>
    <property type="match status" value="1"/>
</dbReference>
<dbReference type="Pfam" id="PF13855">
    <property type="entry name" value="LRR_8"/>
    <property type="match status" value="2"/>
</dbReference>
<evidence type="ECO:0000256" key="4">
    <source>
        <dbReference type="SAM" id="MobiDB-lite"/>
    </source>
</evidence>
<dbReference type="InterPro" id="IPR003591">
    <property type="entry name" value="Leu-rich_rpt_typical-subtyp"/>
</dbReference>
<dbReference type="AlphaFoldDB" id="A0A7K5XIY9"/>
<dbReference type="EMBL" id="VYZM01012105">
    <property type="protein sequence ID" value="NWU52932.1"/>
    <property type="molecule type" value="Genomic_DNA"/>
</dbReference>
<evidence type="ECO:0000256" key="1">
    <source>
        <dbReference type="ARBA" id="ARBA00022614"/>
    </source>
</evidence>
<reference evidence="6 7" key="1">
    <citation type="submission" date="2019-09" db="EMBL/GenBank/DDBJ databases">
        <title>Bird 10,000 Genomes (B10K) Project - Family phase.</title>
        <authorList>
            <person name="Zhang G."/>
        </authorList>
    </citation>
    <scope>NUCLEOTIDE SEQUENCE [LARGE SCALE GENOMIC DNA]</scope>
    <source>
        <strain evidence="6">B10K-DU-012-55</strain>
        <tissue evidence="6">Muscle</tissue>
    </source>
</reference>
<dbReference type="PANTHER" id="PTHR48051">
    <property type="match status" value="1"/>
</dbReference>
<evidence type="ECO:0000259" key="5">
    <source>
        <dbReference type="PROSITE" id="PS50021"/>
    </source>
</evidence>
<keyword evidence="7" id="KW-1185">Reference proteome</keyword>
<sequence>DLSKNRFTEIPPDVWLFAPLETLNLYHNCIKSIPESIKNLQMLTYLNISRNLLSTLPKYLFDLPLKVLVVSNNKLVSIPEEIGKLRDLMELDISCNELQVLPQQIGKLQSLRELNVRRNNLHMLPDELGDLPLVKLDFSCNKITEIPICYRKLRHLQVIVLDNNPMQIPPAQICLKGKVHIFKFLSIQACLRIDKKPDTLDLPSLGKRIPSQPLTDSMEDFYPNKNHGPDSGIGSDNGDKRLSTTEPSDDDTISLHSQVSESTREQTLRNDNHVMGSKLDPQKDQEVYDYIDPNAEEGAVPEQGEVQLGPLLSYIKVLYLDKRKTFQQACFFLFYSSLSLFFILCKERGKHPEKSQKIEQNEDWGDEKRFQKERLLAEDDDELKEVTDLRKIAAQLLQQEQKHRLLNHSVSVSTRNRPKQPMESEKCVSADEVSSPVSPYSWQPLENQKDSMDEQRWPETQPVIWQNEERRRSKQIRKEYFKYKSSRKSSSGNENDEQDSDNTNVSPQSPVSSEDYERTDTNTYGPFGLKPRSAFSRASRQDYGAVDPGFTMRRKMEHLREEREQIRQLRNNLESRLKVILPDDIGAALMDGVVLCHLANHIRPRSVASIHVPSPAVPKLSMAKCRRNVENFLDACKKLGVPQERLCLPHHILEERGLVKVGLTVQALLELPTLKVSQLSSM</sequence>
<evidence type="ECO:0000256" key="3">
    <source>
        <dbReference type="SAM" id="Coils"/>
    </source>
</evidence>
<feature type="non-terminal residue" evidence="6">
    <location>
        <position position="1"/>
    </location>
</feature>
<gene>
    <name evidence="6" type="primary">Lrch2</name>
    <name evidence="6" type="ORF">DROARD_R12969</name>
</gene>
<keyword evidence="2" id="KW-0677">Repeat</keyword>
<accession>A0A7K5XIY9</accession>
<dbReference type="InterPro" id="IPR050216">
    <property type="entry name" value="LRR_domain-containing"/>
</dbReference>
<feature type="compositionally biased region" description="Polar residues" evidence="4">
    <location>
        <begin position="501"/>
        <end position="512"/>
    </location>
</feature>
<organism evidence="6 7">
    <name type="scientific">Dromas ardeola</name>
    <dbReference type="NCBI Taxonomy" id="458190"/>
    <lineage>
        <taxon>Eukaryota</taxon>
        <taxon>Metazoa</taxon>
        <taxon>Chordata</taxon>
        <taxon>Craniata</taxon>
        <taxon>Vertebrata</taxon>
        <taxon>Euteleostomi</taxon>
        <taxon>Archelosauria</taxon>
        <taxon>Archosauria</taxon>
        <taxon>Dinosauria</taxon>
        <taxon>Saurischia</taxon>
        <taxon>Theropoda</taxon>
        <taxon>Coelurosauria</taxon>
        <taxon>Aves</taxon>
        <taxon>Neognathae</taxon>
        <taxon>Neoaves</taxon>
        <taxon>Charadriiformes</taxon>
        <taxon>Dromadidae</taxon>
        <taxon>Dromas</taxon>
    </lineage>
</organism>
<dbReference type="Proteomes" id="UP000586671">
    <property type="component" value="Unassembled WGS sequence"/>
</dbReference>
<comment type="caution">
    <text evidence="6">The sequence shown here is derived from an EMBL/GenBank/DDBJ whole genome shotgun (WGS) entry which is preliminary data.</text>
</comment>